<accession>A0A8K0TTY2</accession>
<evidence type="ECO:0000313" key="8">
    <source>
        <dbReference type="EMBL" id="KAH7376619.1"/>
    </source>
</evidence>
<keyword evidence="9" id="KW-1185">Reference proteome</keyword>
<dbReference type="InterPro" id="IPR006181">
    <property type="entry name" value="D-amino_acid_oxidase_CS"/>
</dbReference>
<dbReference type="OrthoDB" id="2015447at2759"/>
<name>A0A8K0TTY2_9PEZI</name>
<comment type="similarity">
    <text evidence="2">Belongs to the DAMOX/DASOX family.</text>
</comment>
<dbReference type="GO" id="GO:0005737">
    <property type="term" value="C:cytoplasm"/>
    <property type="evidence" value="ECO:0007669"/>
    <property type="project" value="TreeGrafter"/>
</dbReference>
<feature type="binding site" evidence="6">
    <location>
        <position position="233"/>
    </location>
    <ligand>
        <name>D-dopa</name>
        <dbReference type="ChEBI" id="CHEBI:149689"/>
    </ligand>
</feature>
<evidence type="ECO:0000313" key="9">
    <source>
        <dbReference type="Proteomes" id="UP000813385"/>
    </source>
</evidence>
<evidence type="ECO:0000256" key="3">
    <source>
        <dbReference type="ARBA" id="ARBA00022630"/>
    </source>
</evidence>
<reference evidence="8" key="1">
    <citation type="journal article" date="2021" name="Nat. Commun.">
        <title>Genetic determinants of endophytism in the Arabidopsis root mycobiome.</title>
        <authorList>
            <person name="Mesny F."/>
            <person name="Miyauchi S."/>
            <person name="Thiergart T."/>
            <person name="Pickel B."/>
            <person name="Atanasova L."/>
            <person name="Karlsson M."/>
            <person name="Huettel B."/>
            <person name="Barry K.W."/>
            <person name="Haridas S."/>
            <person name="Chen C."/>
            <person name="Bauer D."/>
            <person name="Andreopoulos W."/>
            <person name="Pangilinan J."/>
            <person name="LaButti K."/>
            <person name="Riley R."/>
            <person name="Lipzen A."/>
            <person name="Clum A."/>
            <person name="Drula E."/>
            <person name="Henrissat B."/>
            <person name="Kohler A."/>
            <person name="Grigoriev I.V."/>
            <person name="Martin F.M."/>
            <person name="Hacquard S."/>
        </authorList>
    </citation>
    <scope>NUCLEOTIDE SEQUENCE</scope>
    <source>
        <strain evidence="8">MPI-CAGE-AT-0016</strain>
    </source>
</reference>
<comment type="caution">
    <text evidence="8">The sequence shown here is derived from an EMBL/GenBank/DDBJ whole genome shotgun (WGS) entry which is preliminary data.</text>
</comment>
<dbReference type="InterPro" id="IPR023209">
    <property type="entry name" value="DAO"/>
</dbReference>
<evidence type="ECO:0000256" key="5">
    <source>
        <dbReference type="ARBA" id="ARBA00023002"/>
    </source>
</evidence>
<keyword evidence="5" id="KW-0560">Oxidoreductase</keyword>
<keyword evidence="4 6" id="KW-0274">FAD</keyword>
<dbReference type="PANTHER" id="PTHR11530">
    <property type="entry name" value="D-AMINO ACID OXIDASE"/>
    <property type="match status" value="1"/>
</dbReference>
<dbReference type="Proteomes" id="UP000813385">
    <property type="component" value="Unassembled WGS sequence"/>
</dbReference>
<dbReference type="PROSITE" id="PS00677">
    <property type="entry name" value="DAO"/>
    <property type="match status" value="1"/>
</dbReference>
<feature type="domain" description="FAD dependent oxidoreductase" evidence="7">
    <location>
        <begin position="10"/>
        <end position="334"/>
    </location>
</feature>
<feature type="binding site" evidence="6">
    <location>
        <position position="189"/>
    </location>
    <ligand>
        <name>FAD</name>
        <dbReference type="ChEBI" id="CHEBI:57692"/>
    </ligand>
</feature>
<evidence type="ECO:0000256" key="2">
    <source>
        <dbReference type="ARBA" id="ARBA00006730"/>
    </source>
</evidence>
<dbReference type="AlphaFoldDB" id="A0A8K0TTY2"/>
<proteinExistence type="inferred from homology"/>
<dbReference type="InterPro" id="IPR006076">
    <property type="entry name" value="FAD-dep_OxRdtase"/>
</dbReference>
<dbReference type="PANTHER" id="PTHR11530:SF11">
    <property type="entry name" value="D-ASPARTATE OXIDASE"/>
    <property type="match status" value="1"/>
</dbReference>
<gene>
    <name evidence="8" type="ORF">B0T11DRAFT_250999</name>
</gene>
<dbReference type="Pfam" id="PF01266">
    <property type="entry name" value="DAO"/>
    <property type="match status" value="1"/>
</dbReference>
<feature type="binding site" evidence="6">
    <location>
        <begin position="51"/>
        <end position="52"/>
    </location>
    <ligand>
        <name>FAD</name>
        <dbReference type="ChEBI" id="CHEBI:57692"/>
    </ligand>
</feature>
<dbReference type="EMBL" id="JAGPXD010000001">
    <property type="protein sequence ID" value="KAH7376619.1"/>
    <property type="molecule type" value="Genomic_DNA"/>
</dbReference>
<dbReference type="SUPFAM" id="SSF54373">
    <property type="entry name" value="FAD-linked reductases, C-terminal domain"/>
    <property type="match status" value="1"/>
</dbReference>
<dbReference type="GO" id="GO:0071949">
    <property type="term" value="F:FAD binding"/>
    <property type="evidence" value="ECO:0007669"/>
    <property type="project" value="InterPro"/>
</dbReference>
<comment type="cofactor">
    <cofactor evidence="1 6">
        <name>FAD</name>
        <dbReference type="ChEBI" id="CHEBI:57692"/>
    </cofactor>
</comment>
<dbReference type="Gene3D" id="3.30.9.10">
    <property type="entry name" value="D-Amino Acid Oxidase, subunit A, domain 2"/>
    <property type="match status" value="1"/>
</dbReference>
<dbReference type="PIRSF" id="PIRSF000189">
    <property type="entry name" value="D-aa_oxidase"/>
    <property type="match status" value="1"/>
</dbReference>
<organism evidence="8 9">
    <name type="scientific">Plectosphaerella cucumerina</name>
    <dbReference type="NCBI Taxonomy" id="40658"/>
    <lineage>
        <taxon>Eukaryota</taxon>
        <taxon>Fungi</taxon>
        <taxon>Dikarya</taxon>
        <taxon>Ascomycota</taxon>
        <taxon>Pezizomycotina</taxon>
        <taxon>Sordariomycetes</taxon>
        <taxon>Hypocreomycetidae</taxon>
        <taxon>Glomerellales</taxon>
        <taxon>Plectosphaerellaceae</taxon>
        <taxon>Plectosphaerella</taxon>
    </lineage>
</organism>
<dbReference type="GO" id="GO:0003884">
    <property type="term" value="F:D-amino-acid oxidase activity"/>
    <property type="evidence" value="ECO:0007669"/>
    <property type="project" value="InterPro"/>
</dbReference>
<sequence length="356" mass="38382">MSSSTTGSQIVIVGAGIIGLDVALVLAEQGFGRHITIVAEYLPGDTHHSYTSPWAGCNFSAISGTDPNALKWDRAGYAHLARLASRNSEESFVQRTPSIEFWDSHVPHDKISTMAEYLEDFQVLPLSELPAGTKFGVSFTTFTINAPKHIVYLRKYLQHTHGVTFTRRRLPSIQAAYSNPATRLVFNCTGNAASDLPGVADPKCYPTRGQVLLAHAPAVKTNMMRHGDNYETYIIPRPLSGGHAILGGFMQKGNDDAATYGDETKDIISRVGGLGTEIAEHDFDVLAAFSGLRPSREGGARVERDAVVVAGVRRPIIHNYGAGGTGYQAGYGMAVDAIRLADDVLGNIRGEARARL</sequence>
<dbReference type="Gene3D" id="3.40.50.720">
    <property type="entry name" value="NAD(P)-binding Rossmann-like Domain"/>
    <property type="match status" value="1"/>
</dbReference>
<feature type="binding site" evidence="6">
    <location>
        <position position="293"/>
    </location>
    <ligand>
        <name>D-dopa</name>
        <dbReference type="ChEBI" id="CHEBI:149689"/>
    </ligand>
</feature>
<evidence type="ECO:0000256" key="6">
    <source>
        <dbReference type="PIRSR" id="PIRSR000189-1"/>
    </source>
</evidence>
<dbReference type="GO" id="GO:0019478">
    <property type="term" value="P:D-amino acid catabolic process"/>
    <property type="evidence" value="ECO:0007669"/>
    <property type="project" value="TreeGrafter"/>
</dbReference>
<keyword evidence="3" id="KW-0285">Flavoprotein</keyword>
<evidence type="ECO:0000259" key="7">
    <source>
        <dbReference type="Pfam" id="PF01266"/>
    </source>
</evidence>
<protein>
    <recommendedName>
        <fullName evidence="7">FAD dependent oxidoreductase domain-containing protein</fullName>
    </recommendedName>
</protein>
<feature type="binding site" evidence="6">
    <location>
        <position position="226"/>
    </location>
    <ligand>
        <name>D-dopa</name>
        <dbReference type="ChEBI" id="CHEBI:149689"/>
    </ligand>
</feature>
<evidence type="ECO:0000256" key="1">
    <source>
        <dbReference type="ARBA" id="ARBA00001974"/>
    </source>
</evidence>
<feature type="binding site" evidence="6">
    <location>
        <position position="324"/>
    </location>
    <ligand>
        <name>D-dopa</name>
        <dbReference type="ChEBI" id="CHEBI:149689"/>
    </ligand>
</feature>
<dbReference type="SUPFAM" id="SSF51971">
    <property type="entry name" value="Nucleotide-binding domain"/>
    <property type="match status" value="1"/>
</dbReference>
<evidence type="ECO:0000256" key="4">
    <source>
        <dbReference type="ARBA" id="ARBA00022827"/>
    </source>
</evidence>